<organism evidence="5 6">
    <name type="scientific">Paenibacillus marchantiophytorum</name>
    <dbReference type="NCBI Taxonomy" id="1619310"/>
    <lineage>
        <taxon>Bacteria</taxon>
        <taxon>Bacillati</taxon>
        <taxon>Bacillota</taxon>
        <taxon>Bacilli</taxon>
        <taxon>Bacillales</taxon>
        <taxon>Paenibacillaceae</taxon>
        <taxon>Paenibacillus</taxon>
    </lineage>
</organism>
<dbReference type="InterPro" id="IPR037923">
    <property type="entry name" value="HTH-like"/>
</dbReference>
<dbReference type="PANTHER" id="PTHR43280">
    <property type="entry name" value="ARAC-FAMILY TRANSCRIPTIONAL REGULATOR"/>
    <property type="match status" value="1"/>
</dbReference>
<dbReference type="Pfam" id="PF12833">
    <property type="entry name" value="HTH_18"/>
    <property type="match status" value="1"/>
</dbReference>
<evidence type="ECO:0000313" key="6">
    <source>
        <dbReference type="Proteomes" id="UP000615455"/>
    </source>
</evidence>
<keyword evidence="2" id="KW-0238">DNA-binding</keyword>
<dbReference type="Gene3D" id="1.10.10.60">
    <property type="entry name" value="Homeodomain-like"/>
    <property type="match status" value="2"/>
</dbReference>
<dbReference type="SUPFAM" id="SSF46689">
    <property type="entry name" value="Homeodomain-like"/>
    <property type="match status" value="1"/>
</dbReference>
<comment type="caution">
    <text evidence="5">The sequence shown here is derived from an EMBL/GenBank/DDBJ whole genome shotgun (WGS) entry which is preliminary data.</text>
</comment>
<dbReference type="Gene3D" id="2.60.120.280">
    <property type="entry name" value="Regulatory protein AraC"/>
    <property type="match status" value="1"/>
</dbReference>
<dbReference type="InterPro" id="IPR018060">
    <property type="entry name" value="HTH_AraC"/>
</dbReference>
<dbReference type="PROSITE" id="PS01124">
    <property type="entry name" value="HTH_ARAC_FAMILY_2"/>
    <property type="match status" value="1"/>
</dbReference>
<dbReference type="InterPro" id="IPR003313">
    <property type="entry name" value="AraC-bd"/>
</dbReference>
<evidence type="ECO:0000256" key="1">
    <source>
        <dbReference type="ARBA" id="ARBA00023015"/>
    </source>
</evidence>
<name>A0ABQ1EPK4_9BACL</name>
<keyword evidence="6" id="KW-1185">Reference proteome</keyword>
<reference evidence="6" key="1">
    <citation type="journal article" date="2019" name="Int. J. Syst. Evol. Microbiol.">
        <title>The Global Catalogue of Microorganisms (GCM) 10K type strain sequencing project: providing services to taxonomists for standard genome sequencing and annotation.</title>
        <authorList>
            <consortium name="The Broad Institute Genomics Platform"/>
            <consortium name="The Broad Institute Genome Sequencing Center for Infectious Disease"/>
            <person name="Wu L."/>
            <person name="Ma J."/>
        </authorList>
    </citation>
    <scope>NUCLEOTIDE SEQUENCE [LARGE SCALE GENOMIC DNA]</scope>
    <source>
        <strain evidence="6">CGMCC 1.15043</strain>
    </source>
</reference>
<sequence>MYYSMKLGEAMKVTNFTYDKSSQWYVEEQGGSEDWLLVLVTYGRCVYWINEKKQLLSKGQWLLIPNRVPFYGRSVPTMIHEKYMVQFNAQAIAESFPLLQSSEYTSASTGKYELILDKLRLMHLQWQDKQPYYLTLCEALLKELFVYLHREWDQAATSVGSTHLVEQMKGYIQSHHREHVTKDELGACISRSPNYAASLFRKVTGQTISEFVHATRIKTAVYMLRHSALTVSEISEFIGYNDPSYFYRVFRRLTGLVPTDLVSDRETIRK</sequence>
<dbReference type="Proteomes" id="UP000615455">
    <property type="component" value="Unassembled WGS sequence"/>
</dbReference>
<evidence type="ECO:0000256" key="2">
    <source>
        <dbReference type="ARBA" id="ARBA00023125"/>
    </source>
</evidence>
<keyword evidence="3" id="KW-0804">Transcription</keyword>
<evidence type="ECO:0000256" key="3">
    <source>
        <dbReference type="ARBA" id="ARBA00023163"/>
    </source>
</evidence>
<dbReference type="Pfam" id="PF02311">
    <property type="entry name" value="AraC_binding"/>
    <property type="match status" value="1"/>
</dbReference>
<dbReference type="PANTHER" id="PTHR43280:SF2">
    <property type="entry name" value="HTH-TYPE TRANSCRIPTIONAL REGULATOR EXSA"/>
    <property type="match status" value="1"/>
</dbReference>
<gene>
    <name evidence="5" type="ORF">GCM10008018_28810</name>
</gene>
<proteinExistence type="predicted"/>
<keyword evidence="1" id="KW-0805">Transcription regulation</keyword>
<feature type="domain" description="HTH araC/xylS-type" evidence="4">
    <location>
        <begin position="166"/>
        <end position="264"/>
    </location>
</feature>
<dbReference type="EMBL" id="BMHE01000012">
    <property type="protein sequence ID" value="GFZ81362.1"/>
    <property type="molecule type" value="Genomic_DNA"/>
</dbReference>
<accession>A0ABQ1EPK4</accession>
<evidence type="ECO:0000259" key="4">
    <source>
        <dbReference type="PROSITE" id="PS01124"/>
    </source>
</evidence>
<protein>
    <recommendedName>
        <fullName evidence="4">HTH araC/xylS-type domain-containing protein</fullName>
    </recommendedName>
</protein>
<dbReference type="SUPFAM" id="SSF51215">
    <property type="entry name" value="Regulatory protein AraC"/>
    <property type="match status" value="1"/>
</dbReference>
<evidence type="ECO:0000313" key="5">
    <source>
        <dbReference type="EMBL" id="GFZ81362.1"/>
    </source>
</evidence>
<dbReference type="SMART" id="SM00342">
    <property type="entry name" value="HTH_ARAC"/>
    <property type="match status" value="1"/>
</dbReference>
<dbReference type="InterPro" id="IPR009057">
    <property type="entry name" value="Homeodomain-like_sf"/>
</dbReference>